<keyword evidence="6 11" id="KW-0479">Metal-binding</keyword>
<reference evidence="14" key="1">
    <citation type="submission" date="2020-10" db="EMBL/GenBank/DDBJ databases">
        <authorList>
            <person name="Gilroy R."/>
        </authorList>
    </citation>
    <scope>NUCLEOTIDE SEQUENCE</scope>
    <source>
        <strain evidence="14">11167</strain>
    </source>
</reference>
<evidence type="ECO:0000313" key="15">
    <source>
        <dbReference type="Proteomes" id="UP000823633"/>
    </source>
</evidence>
<keyword evidence="8" id="KW-0408">Iron</keyword>
<dbReference type="InterPro" id="IPR007197">
    <property type="entry name" value="rSAM"/>
</dbReference>
<evidence type="ECO:0000256" key="9">
    <source>
        <dbReference type="ARBA" id="ARBA00023014"/>
    </source>
</evidence>
<feature type="binding site" evidence="11">
    <location>
        <position position="103"/>
    </location>
    <ligand>
        <name>[4Fe-4S] cluster</name>
        <dbReference type="ChEBI" id="CHEBI:49883"/>
        <note>4Fe-4S-S-AdoMet</note>
    </ligand>
</feature>
<dbReference type="InterPro" id="IPR013785">
    <property type="entry name" value="Aldolase_TIM"/>
</dbReference>
<dbReference type="PANTHER" id="PTHR30538:SF1">
    <property type="entry name" value="L-LYSINE 2,3-AMINOMUTASE"/>
    <property type="match status" value="1"/>
</dbReference>
<keyword evidence="5" id="KW-0949">S-adenosyl-L-methionine</keyword>
<dbReference type="GO" id="GO:0046872">
    <property type="term" value="F:metal ion binding"/>
    <property type="evidence" value="ECO:0007669"/>
    <property type="project" value="UniProtKB-KW"/>
</dbReference>
<dbReference type="CDD" id="cd01335">
    <property type="entry name" value="Radical_SAM"/>
    <property type="match status" value="1"/>
</dbReference>
<keyword evidence="9 11" id="KW-0411">Iron-sulfur</keyword>
<dbReference type="GO" id="GO:0016853">
    <property type="term" value="F:isomerase activity"/>
    <property type="evidence" value="ECO:0007669"/>
    <property type="project" value="UniProtKB-KW"/>
</dbReference>
<evidence type="ECO:0000259" key="13">
    <source>
        <dbReference type="PROSITE" id="PS51918"/>
    </source>
</evidence>
<evidence type="ECO:0000256" key="10">
    <source>
        <dbReference type="ARBA" id="ARBA00023235"/>
    </source>
</evidence>
<dbReference type="PIRSF" id="PIRSF004911">
    <property type="entry name" value="DUF160"/>
    <property type="match status" value="1"/>
</dbReference>
<dbReference type="PROSITE" id="PS51918">
    <property type="entry name" value="RADICAL_SAM"/>
    <property type="match status" value="1"/>
</dbReference>
<feature type="binding site" evidence="11">
    <location>
        <position position="100"/>
    </location>
    <ligand>
        <name>[4Fe-4S] cluster</name>
        <dbReference type="ChEBI" id="CHEBI:49883"/>
        <note>4Fe-4S-S-AdoMet</note>
    </ligand>
</feature>
<comment type="similarity">
    <text evidence="3">Belongs to the radical SAM superfamily. KamA family.</text>
</comment>
<reference evidence="14" key="2">
    <citation type="journal article" date="2021" name="PeerJ">
        <title>Extensive microbial diversity within the chicken gut microbiome revealed by metagenomics and culture.</title>
        <authorList>
            <person name="Gilroy R."/>
            <person name="Ravi A."/>
            <person name="Getino M."/>
            <person name="Pursley I."/>
            <person name="Horton D.L."/>
            <person name="Alikhan N.F."/>
            <person name="Baker D."/>
            <person name="Gharbi K."/>
            <person name="Hall N."/>
            <person name="Watson M."/>
            <person name="Adriaenssens E.M."/>
            <person name="Foster-Nyarko E."/>
            <person name="Jarju S."/>
            <person name="Secka A."/>
            <person name="Antonio M."/>
            <person name="Oren A."/>
            <person name="Chaudhuri R.R."/>
            <person name="La Ragione R."/>
            <person name="Hildebrand F."/>
            <person name="Pallen M.J."/>
        </authorList>
    </citation>
    <scope>NUCLEOTIDE SEQUENCE</scope>
    <source>
        <strain evidence="14">11167</strain>
    </source>
</reference>
<dbReference type="InterPro" id="IPR003739">
    <property type="entry name" value="Lys_aminomutase/Glu_NH3_mut"/>
</dbReference>
<comment type="cofactor">
    <cofactor evidence="1 12">
        <name>pyridoxal 5'-phosphate</name>
        <dbReference type="ChEBI" id="CHEBI:597326"/>
    </cofactor>
</comment>
<evidence type="ECO:0000256" key="8">
    <source>
        <dbReference type="ARBA" id="ARBA00023004"/>
    </source>
</evidence>
<dbReference type="Gene3D" id="3.20.20.70">
    <property type="entry name" value="Aldolase class I"/>
    <property type="match status" value="1"/>
</dbReference>
<evidence type="ECO:0000256" key="6">
    <source>
        <dbReference type="ARBA" id="ARBA00022723"/>
    </source>
</evidence>
<evidence type="ECO:0000256" key="2">
    <source>
        <dbReference type="ARBA" id="ARBA00001966"/>
    </source>
</evidence>
<evidence type="ECO:0000256" key="12">
    <source>
        <dbReference type="PIRSR" id="PIRSR603739-50"/>
    </source>
</evidence>
<dbReference type="InterPro" id="IPR058240">
    <property type="entry name" value="rSAM_sf"/>
</dbReference>
<keyword evidence="10" id="KW-0413">Isomerase</keyword>
<dbReference type="EMBL" id="JADIMU010000029">
    <property type="protein sequence ID" value="MBO8443030.1"/>
    <property type="molecule type" value="Genomic_DNA"/>
</dbReference>
<dbReference type="NCBIfam" id="TIGR00238">
    <property type="entry name" value="KamA family radical SAM protein"/>
    <property type="match status" value="1"/>
</dbReference>
<evidence type="ECO:0000256" key="5">
    <source>
        <dbReference type="ARBA" id="ARBA00022691"/>
    </source>
</evidence>
<keyword evidence="4 11" id="KW-0004">4Fe-4S</keyword>
<dbReference type="SUPFAM" id="SSF102114">
    <property type="entry name" value="Radical SAM enzymes"/>
    <property type="match status" value="1"/>
</dbReference>
<accession>A0A9D9EAR9</accession>
<dbReference type="AlphaFoldDB" id="A0A9D9EAR9"/>
<evidence type="ECO:0000256" key="7">
    <source>
        <dbReference type="ARBA" id="ARBA00022898"/>
    </source>
</evidence>
<feature type="binding site" evidence="11">
    <location>
        <position position="96"/>
    </location>
    <ligand>
        <name>[4Fe-4S] cluster</name>
        <dbReference type="ChEBI" id="CHEBI:49883"/>
        <note>4Fe-4S-S-AdoMet</note>
    </ligand>
</feature>
<name>A0A9D9EAR9_9SPIR</name>
<sequence length="342" mass="38748">MIKTKRELEDRLTLKADEEAWFDHPSSLPLLISDALERLIDPADPHDPIRRQLVPDVRECDRTDSLDPLGEVSHQATGRLIHRYGRRAALLTTDRCFAYCRHCFRRRFTGTDSGPISDIQIEEAASYLKEHGEITELLLTGGDLFTLSDQKLDHLLTCLKEAREDLILRLCTRSVVSMPSRFTSSLMEIIKRHNHGAPFLLLTQFNHPRELTEESIEAVGKFISLGIPAFNQSVLLAGVNDDVDVLEELCNSLLMNRIKPYYLFQCDLVQGTAHLRVPIEKGLEIEAELRKRLSGLAMPQYTIDLPEAGGKVILTHDYLVGKDSEGYIFESPDGGTRRYPLK</sequence>
<dbReference type="Pfam" id="PF04055">
    <property type="entry name" value="Radical_SAM"/>
    <property type="match status" value="1"/>
</dbReference>
<evidence type="ECO:0000256" key="4">
    <source>
        <dbReference type="ARBA" id="ARBA00022485"/>
    </source>
</evidence>
<keyword evidence="7 12" id="KW-0663">Pyridoxal phosphate</keyword>
<dbReference type="GO" id="GO:0051539">
    <property type="term" value="F:4 iron, 4 sulfur cluster binding"/>
    <property type="evidence" value="ECO:0007669"/>
    <property type="project" value="UniProtKB-KW"/>
</dbReference>
<gene>
    <name evidence="14" type="ORF">IAC42_04650</name>
</gene>
<feature type="modified residue" description="N6-(pyridoxal phosphate)lysine" evidence="12">
    <location>
        <position position="311"/>
    </location>
</feature>
<comment type="cofactor">
    <cofactor evidence="2">
        <name>[4Fe-4S] cluster</name>
        <dbReference type="ChEBI" id="CHEBI:49883"/>
    </cofactor>
</comment>
<evidence type="ECO:0000256" key="3">
    <source>
        <dbReference type="ARBA" id="ARBA00008703"/>
    </source>
</evidence>
<evidence type="ECO:0000256" key="11">
    <source>
        <dbReference type="PIRSR" id="PIRSR004911-1"/>
    </source>
</evidence>
<evidence type="ECO:0000313" key="14">
    <source>
        <dbReference type="EMBL" id="MBO8443030.1"/>
    </source>
</evidence>
<protein>
    <submittedName>
        <fullName evidence="14">KamA family radical SAM protein</fullName>
    </submittedName>
</protein>
<feature type="domain" description="Radical SAM core" evidence="13">
    <location>
        <begin position="82"/>
        <end position="300"/>
    </location>
</feature>
<proteinExistence type="inferred from homology"/>
<dbReference type="SFLD" id="SFLDG01070">
    <property type="entry name" value="PLP-dependent"/>
    <property type="match status" value="1"/>
</dbReference>
<evidence type="ECO:0000256" key="1">
    <source>
        <dbReference type="ARBA" id="ARBA00001933"/>
    </source>
</evidence>
<dbReference type="SFLD" id="SFLDS00029">
    <property type="entry name" value="Radical_SAM"/>
    <property type="match status" value="1"/>
</dbReference>
<dbReference type="PANTHER" id="PTHR30538">
    <property type="entry name" value="LYSINE 2,3-AMINOMUTASE-RELATED"/>
    <property type="match status" value="1"/>
</dbReference>
<dbReference type="Proteomes" id="UP000823633">
    <property type="component" value="Unassembled WGS sequence"/>
</dbReference>
<organism evidence="14 15">
    <name type="scientific">Candidatus Aphodenecus pullistercoris</name>
    <dbReference type="NCBI Taxonomy" id="2840669"/>
    <lineage>
        <taxon>Bacteria</taxon>
        <taxon>Pseudomonadati</taxon>
        <taxon>Spirochaetota</taxon>
        <taxon>Spirochaetia</taxon>
        <taxon>Spirochaetales</taxon>
        <taxon>Candidatus Aphodenecus</taxon>
    </lineage>
</organism>
<comment type="caution">
    <text evidence="14">The sequence shown here is derived from an EMBL/GenBank/DDBJ whole genome shotgun (WGS) entry which is preliminary data.</text>
</comment>